<evidence type="ECO:0000313" key="2">
    <source>
        <dbReference type="EMBL" id="MDR7133106.1"/>
    </source>
</evidence>
<gene>
    <name evidence="2" type="ORF">J2X06_000290</name>
</gene>
<name>A0ABU1W6A3_9GAMM</name>
<keyword evidence="3" id="KW-1185">Reference proteome</keyword>
<protein>
    <submittedName>
        <fullName evidence="2">Uncharacterized protein</fullName>
    </submittedName>
</protein>
<evidence type="ECO:0000256" key="1">
    <source>
        <dbReference type="SAM" id="SignalP"/>
    </source>
</evidence>
<organism evidence="2 3">
    <name type="scientific">Lysobacter niastensis</name>
    <dbReference type="NCBI Taxonomy" id="380629"/>
    <lineage>
        <taxon>Bacteria</taxon>
        <taxon>Pseudomonadati</taxon>
        <taxon>Pseudomonadota</taxon>
        <taxon>Gammaproteobacteria</taxon>
        <taxon>Lysobacterales</taxon>
        <taxon>Lysobacteraceae</taxon>
        <taxon>Lysobacter</taxon>
    </lineage>
</organism>
<feature type="chain" id="PRO_5045410301" evidence="1">
    <location>
        <begin position="22"/>
        <end position="186"/>
    </location>
</feature>
<sequence length="186" mass="20506">MRNAYRVLLGCVLVQAAAAHAAQPRTAGFNECWKARFQEQLSGEVREKNTSGGPHGYTYSYEGDFRWVGEPKTVPAATQYVFCFRKRLDDGGALIVGDHQIELGRVGSVKLPPLVHESANYSYTSTRDHYDFPTLYGSFSTPGKPDSSLEIQLDRVRKTATVVTRTNNGKAEVASYMQGDAVPVDP</sequence>
<accession>A0ABU1W6A3</accession>
<reference evidence="2 3" key="1">
    <citation type="submission" date="2023-07" db="EMBL/GenBank/DDBJ databases">
        <title>Sorghum-associated microbial communities from plants grown in Nebraska, USA.</title>
        <authorList>
            <person name="Schachtman D."/>
        </authorList>
    </citation>
    <scope>NUCLEOTIDE SEQUENCE [LARGE SCALE GENOMIC DNA]</scope>
    <source>
        <strain evidence="2 3">BE198</strain>
    </source>
</reference>
<feature type="signal peptide" evidence="1">
    <location>
        <begin position="1"/>
        <end position="21"/>
    </location>
</feature>
<dbReference type="Proteomes" id="UP001251524">
    <property type="component" value="Unassembled WGS sequence"/>
</dbReference>
<dbReference type="EMBL" id="JAVDVY010000001">
    <property type="protein sequence ID" value="MDR7133106.1"/>
    <property type="molecule type" value="Genomic_DNA"/>
</dbReference>
<comment type="caution">
    <text evidence="2">The sequence shown here is derived from an EMBL/GenBank/DDBJ whole genome shotgun (WGS) entry which is preliminary data.</text>
</comment>
<proteinExistence type="predicted"/>
<keyword evidence="1" id="KW-0732">Signal</keyword>
<dbReference type="RefSeq" id="WP_310057312.1">
    <property type="nucleotide sequence ID" value="NZ_JAVDVY010000001.1"/>
</dbReference>
<evidence type="ECO:0000313" key="3">
    <source>
        <dbReference type="Proteomes" id="UP001251524"/>
    </source>
</evidence>